<evidence type="ECO:0000313" key="2">
    <source>
        <dbReference type="Proteomes" id="UP001341840"/>
    </source>
</evidence>
<comment type="caution">
    <text evidence="1">The sequence shown here is derived from an EMBL/GenBank/DDBJ whole genome shotgun (WGS) entry which is preliminary data.</text>
</comment>
<feature type="non-terminal residue" evidence="1">
    <location>
        <position position="54"/>
    </location>
</feature>
<proteinExistence type="predicted"/>
<feature type="non-terminal residue" evidence="1">
    <location>
        <position position="1"/>
    </location>
</feature>
<name>A0ABU6TL40_9FABA</name>
<sequence>HIDNVARADIIGKPYPVKRALDNIGLWVVNRRMSSRPALGSGMHHTCCHICISL</sequence>
<evidence type="ECO:0000313" key="1">
    <source>
        <dbReference type="EMBL" id="MED6149492.1"/>
    </source>
</evidence>
<protein>
    <submittedName>
        <fullName evidence="1">Uncharacterized protein</fullName>
    </submittedName>
</protein>
<gene>
    <name evidence="1" type="ORF">PIB30_063033</name>
</gene>
<dbReference type="Proteomes" id="UP001341840">
    <property type="component" value="Unassembled WGS sequence"/>
</dbReference>
<reference evidence="1 2" key="1">
    <citation type="journal article" date="2023" name="Plants (Basel)">
        <title>Bridging the Gap: Combining Genomics and Transcriptomics Approaches to Understand Stylosanthes scabra, an Orphan Legume from the Brazilian Caatinga.</title>
        <authorList>
            <person name="Ferreira-Neto J.R.C."/>
            <person name="da Silva M.D."/>
            <person name="Binneck E."/>
            <person name="de Melo N.F."/>
            <person name="da Silva R.H."/>
            <person name="de Melo A.L.T.M."/>
            <person name="Pandolfi V."/>
            <person name="Bustamante F.O."/>
            <person name="Brasileiro-Vidal A.C."/>
            <person name="Benko-Iseppon A.M."/>
        </authorList>
    </citation>
    <scope>NUCLEOTIDE SEQUENCE [LARGE SCALE GENOMIC DNA]</scope>
    <source>
        <tissue evidence="1">Leaves</tissue>
    </source>
</reference>
<accession>A0ABU6TL40</accession>
<organism evidence="1 2">
    <name type="scientific">Stylosanthes scabra</name>
    <dbReference type="NCBI Taxonomy" id="79078"/>
    <lineage>
        <taxon>Eukaryota</taxon>
        <taxon>Viridiplantae</taxon>
        <taxon>Streptophyta</taxon>
        <taxon>Embryophyta</taxon>
        <taxon>Tracheophyta</taxon>
        <taxon>Spermatophyta</taxon>
        <taxon>Magnoliopsida</taxon>
        <taxon>eudicotyledons</taxon>
        <taxon>Gunneridae</taxon>
        <taxon>Pentapetalae</taxon>
        <taxon>rosids</taxon>
        <taxon>fabids</taxon>
        <taxon>Fabales</taxon>
        <taxon>Fabaceae</taxon>
        <taxon>Papilionoideae</taxon>
        <taxon>50 kb inversion clade</taxon>
        <taxon>dalbergioids sensu lato</taxon>
        <taxon>Dalbergieae</taxon>
        <taxon>Pterocarpus clade</taxon>
        <taxon>Stylosanthes</taxon>
    </lineage>
</organism>
<keyword evidence="2" id="KW-1185">Reference proteome</keyword>
<dbReference type="EMBL" id="JASCZI010091215">
    <property type="protein sequence ID" value="MED6149492.1"/>
    <property type="molecule type" value="Genomic_DNA"/>
</dbReference>